<feature type="transmembrane region" description="Helical" evidence="9">
    <location>
        <begin position="98"/>
        <end position="121"/>
    </location>
</feature>
<keyword evidence="8 9" id="KW-0472">Membrane</keyword>
<keyword evidence="7 9" id="KW-1133">Transmembrane helix</keyword>
<feature type="transmembrane region" description="Helical" evidence="9">
    <location>
        <begin position="384"/>
        <end position="404"/>
    </location>
</feature>
<dbReference type="OrthoDB" id="9806926at2"/>
<keyword evidence="11" id="KW-1185">Reference proteome</keyword>
<evidence type="ECO:0000256" key="9">
    <source>
        <dbReference type="RuleBase" id="RU363064"/>
    </source>
</evidence>
<feature type="transmembrane region" description="Helical" evidence="9">
    <location>
        <begin position="184"/>
        <end position="202"/>
    </location>
</feature>
<dbReference type="Proteomes" id="UP000567922">
    <property type="component" value="Unassembled WGS sequence"/>
</dbReference>
<comment type="similarity">
    <text evidence="2 9">Belongs to the alanine or glycine:cation symporter (AGCS) (TC 2.A.25) family.</text>
</comment>
<dbReference type="InterPro" id="IPR001463">
    <property type="entry name" value="Na/Ala_symport"/>
</dbReference>
<dbReference type="NCBIfam" id="TIGR00835">
    <property type="entry name" value="agcS"/>
    <property type="match status" value="1"/>
</dbReference>
<dbReference type="PANTHER" id="PTHR30330">
    <property type="entry name" value="AGSS FAMILY TRANSPORTER, SODIUM-ALANINE"/>
    <property type="match status" value="1"/>
</dbReference>
<dbReference type="GO" id="GO:0005283">
    <property type="term" value="F:amino acid:sodium symporter activity"/>
    <property type="evidence" value="ECO:0007669"/>
    <property type="project" value="InterPro"/>
</dbReference>
<dbReference type="GO" id="GO:0005886">
    <property type="term" value="C:plasma membrane"/>
    <property type="evidence" value="ECO:0007669"/>
    <property type="project" value="UniProtKB-SubCell"/>
</dbReference>
<sequence>MERTIDVITTVNEWYWYLPLTILVLSGIVYTIWSKGAQIRLFGEMVRVIKEPSLVMENGRKGLSSFQAFTISAAARVGTGNVAGVAIAITLGGPGAVFWMWMLALIGAATSFVESTLGQLYKFKDRDSYRGGPAYYISRGLGKRWPAVLFAVVTIITYGLVFNTVQANTIADSISNSVGNTEPLFLAGIGVAVAALLALVIFGGVRRIAHVTQVLVPVLALSYVGLGLVVVALNIPEVPGMVWLIIENAFGFREVVAGGLGAALLHGMQRGLYSNEAGMGSIPNVSATAAVSHPAKQGLVQSLGVYFDTMLICSMTAFIILLAEPDFGEREGATLTQHALSVQFGDWAIHFLTVVIFILAFSSLLGNYYIGYANLEFLTRSPRALMWFRLAIIGCAFLGSIAALDLVWEMANLTMGVMVLINLLAIAPLAVITFRLLDHYVAQRKQGINPTFTVSEMPELKGVECWGHENESEPTRAQ</sequence>
<proteinExistence type="inferred from homology"/>
<evidence type="ECO:0000256" key="1">
    <source>
        <dbReference type="ARBA" id="ARBA00004651"/>
    </source>
</evidence>
<dbReference type="FunFam" id="1.20.1740.10:FF:000004">
    <property type="entry name" value="Sodium:alanine symporter family protein"/>
    <property type="match status" value="1"/>
</dbReference>
<keyword evidence="4 9" id="KW-1003">Cell membrane</keyword>
<accession>A0A839RR03</accession>
<dbReference type="Pfam" id="PF01235">
    <property type="entry name" value="Na_Ala_symp"/>
    <property type="match status" value="1"/>
</dbReference>
<evidence type="ECO:0000256" key="7">
    <source>
        <dbReference type="ARBA" id="ARBA00022989"/>
    </source>
</evidence>
<comment type="caution">
    <text evidence="10">The sequence shown here is derived from an EMBL/GenBank/DDBJ whole genome shotgun (WGS) entry which is preliminary data.</text>
</comment>
<feature type="transmembrane region" description="Helical" evidence="9">
    <location>
        <begin position="214"/>
        <end position="235"/>
    </location>
</feature>
<dbReference type="AlphaFoldDB" id="A0A839RR03"/>
<evidence type="ECO:0000256" key="3">
    <source>
        <dbReference type="ARBA" id="ARBA00022448"/>
    </source>
</evidence>
<reference evidence="10 11" key="1">
    <citation type="submission" date="2020-08" db="EMBL/GenBank/DDBJ databases">
        <title>Sequencing the genomes of 1000 actinobacteria strains.</title>
        <authorList>
            <person name="Klenk H.-P."/>
        </authorList>
    </citation>
    <scope>NUCLEOTIDE SEQUENCE [LARGE SCALE GENOMIC DNA]</scope>
    <source>
        <strain evidence="10 11">DSM 45258</strain>
    </source>
</reference>
<feature type="transmembrane region" description="Helical" evidence="9">
    <location>
        <begin position="241"/>
        <end position="265"/>
    </location>
</feature>
<comment type="subcellular location">
    <subcellularLocation>
        <location evidence="1 9">Cell membrane</location>
        <topology evidence="1 9">Multi-pass membrane protein</topology>
    </subcellularLocation>
</comment>
<dbReference type="PANTHER" id="PTHR30330:SF1">
    <property type="entry name" value="AMINO-ACID CARRIER PROTEIN ALST"/>
    <property type="match status" value="1"/>
</dbReference>
<dbReference type="RefSeq" id="WP_064440458.1">
    <property type="nucleotide sequence ID" value="NZ_BDDI01000008.1"/>
</dbReference>
<evidence type="ECO:0000256" key="5">
    <source>
        <dbReference type="ARBA" id="ARBA00022692"/>
    </source>
</evidence>
<feature type="transmembrane region" description="Helical" evidence="9">
    <location>
        <begin position="416"/>
        <end position="437"/>
    </location>
</feature>
<organism evidence="10 11">
    <name type="scientific">Hoyosella altamirensis</name>
    <dbReference type="NCBI Taxonomy" id="616997"/>
    <lineage>
        <taxon>Bacteria</taxon>
        <taxon>Bacillati</taxon>
        <taxon>Actinomycetota</taxon>
        <taxon>Actinomycetes</taxon>
        <taxon>Mycobacteriales</taxon>
        <taxon>Hoyosellaceae</taxon>
        <taxon>Hoyosella</taxon>
    </lineage>
</organism>
<keyword evidence="3 9" id="KW-0813">Transport</keyword>
<evidence type="ECO:0000256" key="2">
    <source>
        <dbReference type="ARBA" id="ARBA00009261"/>
    </source>
</evidence>
<gene>
    <name evidence="10" type="ORF">FHU29_002995</name>
</gene>
<dbReference type="Gene3D" id="1.20.1740.10">
    <property type="entry name" value="Amino acid/polyamine transporter I"/>
    <property type="match status" value="1"/>
</dbReference>
<feature type="transmembrane region" description="Helical" evidence="9">
    <location>
        <begin position="68"/>
        <end position="92"/>
    </location>
</feature>
<dbReference type="EMBL" id="JACHWS010000003">
    <property type="protein sequence ID" value="MBB3038526.1"/>
    <property type="molecule type" value="Genomic_DNA"/>
</dbReference>
<evidence type="ECO:0000313" key="10">
    <source>
        <dbReference type="EMBL" id="MBB3038526.1"/>
    </source>
</evidence>
<feature type="transmembrane region" description="Helical" evidence="9">
    <location>
        <begin position="303"/>
        <end position="323"/>
    </location>
</feature>
<evidence type="ECO:0000256" key="6">
    <source>
        <dbReference type="ARBA" id="ARBA00022847"/>
    </source>
</evidence>
<dbReference type="PRINTS" id="PR00175">
    <property type="entry name" value="NAALASMPORT"/>
</dbReference>
<feature type="transmembrane region" description="Helical" evidence="9">
    <location>
        <begin position="145"/>
        <end position="164"/>
    </location>
</feature>
<feature type="transmembrane region" description="Helical" evidence="9">
    <location>
        <begin position="347"/>
        <end position="372"/>
    </location>
</feature>
<dbReference type="PROSITE" id="PS00873">
    <property type="entry name" value="NA_ALANINE_SYMP"/>
    <property type="match status" value="1"/>
</dbReference>
<evidence type="ECO:0000256" key="4">
    <source>
        <dbReference type="ARBA" id="ARBA00022475"/>
    </source>
</evidence>
<keyword evidence="6 9" id="KW-0769">Symport</keyword>
<name>A0A839RR03_9ACTN</name>
<evidence type="ECO:0000313" key="11">
    <source>
        <dbReference type="Proteomes" id="UP000567922"/>
    </source>
</evidence>
<evidence type="ECO:0000256" key="8">
    <source>
        <dbReference type="ARBA" id="ARBA00023136"/>
    </source>
</evidence>
<keyword evidence="5 9" id="KW-0812">Transmembrane</keyword>
<feature type="transmembrane region" description="Helical" evidence="9">
    <location>
        <begin position="14"/>
        <end position="33"/>
    </location>
</feature>
<protein>
    <submittedName>
        <fullName evidence="10">AGCS family alanine or glycine:cation symporter</fullName>
    </submittedName>
</protein>